<reference evidence="2" key="1">
    <citation type="submission" date="2021-01" db="EMBL/GenBank/DDBJ databases">
        <title>Chromosome-level genome assembly of a human fungal pathogen reveals clustering of transcriptionally co-regulated genes.</title>
        <authorList>
            <person name="Voorhies M."/>
            <person name="Cohen S."/>
            <person name="Shea T.P."/>
            <person name="Petrus S."/>
            <person name="Munoz J.F."/>
            <person name="Poplawski S."/>
            <person name="Goldman W.E."/>
            <person name="Michael T."/>
            <person name="Cuomo C.A."/>
            <person name="Sil A."/>
            <person name="Beyhan S."/>
        </authorList>
    </citation>
    <scope>NUCLEOTIDE SEQUENCE</scope>
    <source>
        <strain evidence="2">WU24</strain>
    </source>
</reference>
<dbReference type="OrthoDB" id="10587038at2759"/>
<accession>A0A8A1MJN7</accession>
<dbReference type="EMBL" id="CP069114">
    <property type="protein sequence ID" value="QSS64883.1"/>
    <property type="molecule type" value="Genomic_DNA"/>
</dbReference>
<dbReference type="VEuPathDB" id="FungiDB:I7I51_01958"/>
<name>A0A8A1MJN7_AJECA</name>
<proteinExistence type="predicted"/>
<evidence type="ECO:0000256" key="1">
    <source>
        <dbReference type="SAM" id="MobiDB-lite"/>
    </source>
</evidence>
<dbReference type="Proteomes" id="UP000663671">
    <property type="component" value="Chromosome 1"/>
</dbReference>
<feature type="region of interest" description="Disordered" evidence="1">
    <location>
        <begin position="28"/>
        <end position="74"/>
    </location>
</feature>
<organism evidence="2 3">
    <name type="scientific">Ajellomyces capsulatus</name>
    <name type="common">Darling's disease fungus</name>
    <name type="synonym">Histoplasma capsulatum</name>
    <dbReference type="NCBI Taxonomy" id="5037"/>
    <lineage>
        <taxon>Eukaryota</taxon>
        <taxon>Fungi</taxon>
        <taxon>Dikarya</taxon>
        <taxon>Ascomycota</taxon>
        <taxon>Pezizomycotina</taxon>
        <taxon>Eurotiomycetes</taxon>
        <taxon>Eurotiomycetidae</taxon>
        <taxon>Onygenales</taxon>
        <taxon>Ajellomycetaceae</taxon>
        <taxon>Histoplasma</taxon>
    </lineage>
</organism>
<protein>
    <submittedName>
        <fullName evidence="2">Uncharacterized protein</fullName>
    </submittedName>
</protein>
<feature type="compositionally biased region" description="Low complexity" evidence="1">
    <location>
        <begin position="47"/>
        <end position="56"/>
    </location>
</feature>
<gene>
    <name evidence="2" type="ORF">I7I51_01958</name>
</gene>
<evidence type="ECO:0000313" key="2">
    <source>
        <dbReference type="EMBL" id="QSS64883.1"/>
    </source>
</evidence>
<sequence>MRRDEEANLPTGRRTKMRLNWGKTGRVSGAVFGEQDGDGVRRSGAVRTTTTAYSHATRTRREAKMKVPSGKYMMSPSAHEVGRICMARCAVLSLRLRPLAAADPPSARPVKVDIQN</sequence>
<evidence type="ECO:0000313" key="3">
    <source>
        <dbReference type="Proteomes" id="UP000663671"/>
    </source>
</evidence>
<dbReference type="AlphaFoldDB" id="A0A8A1MJN7"/>